<feature type="transmembrane region" description="Helical" evidence="2">
    <location>
        <begin position="173"/>
        <end position="192"/>
    </location>
</feature>
<evidence type="ECO:0008006" key="5">
    <source>
        <dbReference type="Google" id="ProtNLM"/>
    </source>
</evidence>
<dbReference type="RefSeq" id="WP_359206245.1">
    <property type="nucleotide sequence ID" value="NZ_JBEZAM010000011.1"/>
</dbReference>
<feature type="transmembrane region" description="Helical" evidence="2">
    <location>
        <begin position="31"/>
        <end position="51"/>
    </location>
</feature>
<keyword evidence="4" id="KW-1185">Reference proteome</keyword>
<accession>A0ABV3CW10</accession>
<feature type="transmembrane region" description="Helical" evidence="2">
    <location>
        <begin position="242"/>
        <end position="261"/>
    </location>
</feature>
<feature type="transmembrane region" description="Helical" evidence="2">
    <location>
        <begin position="212"/>
        <end position="235"/>
    </location>
</feature>
<name>A0ABV3CW10_STREX</name>
<feature type="region of interest" description="Disordered" evidence="1">
    <location>
        <begin position="1"/>
        <end position="24"/>
    </location>
</feature>
<protein>
    <recommendedName>
        <fullName evidence="5">Integral membrane protein</fullName>
    </recommendedName>
</protein>
<organism evidence="3 4">
    <name type="scientific">Streptomyces exfoliatus</name>
    <name type="common">Streptomyces hydrogenans</name>
    <dbReference type="NCBI Taxonomy" id="1905"/>
    <lineage>
        <taxon>Bacteria</taxon>
        <taxon>Bacillati</taxon>
        <taxon>Actinomycetota</taxon>
        <taxon>Actinomycetes</taxon>
        <taxon>Kitasatosporales</taxon>
        <taxon>Streptomycetaceae</taxon>
        <taxon>Streptomyces</taxon>
    </lineage>
</organism>
<gene>
    <name evidence="3" type="ORF">AB0A76_11880</name>
</gene>
<feature type="transmembrane region" description="Helical" evidence="2">
    <location>
        <begin position="63"/>
        <end position="83"/>
    </location>
</feature>
<feature type="compositionally biased region" description="Pro residues" evidence="1">
    <location>
        <begin position="1"/>
        <end position="10"/>
    </location>
</feature>
<evidence type="ECO:0000256" key="1">
    <source>
        <dbReference type="SAM" id="MobiDB-lite"/>
    </source>
</evidence>
<keyword evidence="2" id="KW-0472">Membrane</keyword>
<reference evidence="3 4" key="1">
    <citation type="submission" date="2024-06" db="EMBL/GenBank/DDBJ databases">
        <title>The Natural Products Discovery Center: Release of the First 8490 Sequenced Strains for Exploring Actinobacteria Biosynthetic Diversity.</title>
        <authorList>
            <person name="Kalkreuter E."/>
            <person name="Kautsar S.A."/>
            <person name="Yang D."/>
            <person name="Bader C.D."/>
            <person name="Teijaro C.N."/>
            <person name="Fluegel L."/>
            <person name="Davis C.M."/>
            <person name="Simpson J.R."/>
            <person name="Lauterbach L."/>
            <person name="Steele A.D."/>
            <person name="Gui C."/>
            <person name="Meng S."/>
            <person name="Li G."/>
            <person name="Viehrig K."/>
            <person name="Ye F."/>
            <person name="Su P."/>
            <person name="Kiefer A.F."/>
            <person name="Nichols A."/>
            <person name="Cepeda A.J."/>
            <person name="Yan W."/>
            <person name="Fan B."/>
            <person name="Jiang Y."/>
            <person name="Adhikari A."/>
            <person name="Zheng C.-J."/>
            <person name="Schuster L."/>
            <person name="Cowan T.M."/>
            <person name="Smanski M.J."/>
            <person name="Chevrette M.G."/>
            <person name="De Carvalho L.P.S."/>
            <person name="Shen B."/>
        </authorList>
    </citation>
    <scope>NUCLEOTIDE SEQUENCE [LARGE SCALE GENOMIC DNA]</scope>
    <source>
        <strain evidence="3 4">NPDC045705</strain>
    </source>
</reference>
<feature type="transmembrane region" description="Helical" evidence="2">
    <location>
        <begin position="108"/>
        <end position="135"/>
    </location>
</feature>
<evidence type="ECO:0000313" key="4">
    <source>
        <dbReference type="Proteomes" id="UP001551210"/>
    </source>
</evidence>
<dbReference type="EMBL" id="JBEZAM010000011">
    <property type="protein sequence ID" value="MEU7293888.1"/>
    <property type="molecule type" value="Genomic_DNA"/>
</dbReference>
<evidence type="ECO:0000256" key="2">
    <source>
        <dbReference type="SAM" id="Phobius"/>
    </source>
</evidence>
<proteinExistence type="predicted"/>
<dbReference type="Proteomes" id="UP001551210">
    <property type="component" value="Unassembled WGS sequence"/>
</dbReference>
<keyword evidence="2" id="KW-0812">Transmembrane</keyword>
<evidence type="ECO:0000313" key="3">
    <source>
        <dbReference type="EMBL" id="MEU7293888.1"/>
    </source>
</evidence>
<keyword evidence="2" id="KW-1133">Transmembrane helix</keyword>
<feature type="transmembrane region" description="Helical" evidence="2">
    <location>
        <begin position="147"/>
        <end position="166"/>
    </location>
</feature>
<sequence>MTTTLVPPPRTDGSTPTRAPSPLRTELRRGLGPWTGAAVAVTVLVTMYGKAPDWQGRWADATNMLHVVAGLLAGPLALAAGGWQGGRDRRRGTTDLWESVPRSPLRRLFVAVAPSALWPAAGLLLADVVCLLVTWPYVSAGRPYLELVAADVVAVAALGALGHVVGRVVRWRLTAPLLGIVGYVGLALSAYREGPVRWLGPAGEHQFFWDRPVWWFGPVSMACTAGIALAVLLAYGLRGTRLLPVALVPLAVAVAAAGLILRLPGDEGPWRHDPALARWVCDDGAPQVCLTAVDESLLPDVSAALAPLNARLKGLPGAPVRWVSGPGGPARPGDVALPNTEGEAVRGRLVRPDLYLNSAVNWLFSDTCEPGDGTGPNAERASVVHLAVAEWLAPTPDGYGPDPTAARPYIDRLTAKSPAEQRDYLARYLAADSCDPDGVPVP</sequence>
<comment type="caution">
    <text evidence="3">The sequence shown here is derived from an EMBL/GenBank/DDBJ whole genome shotgun (WGS) entry which is preliminary data.</text>
</comment>